<name>A0A835AUP1_9POAL</name>
<keyword evidence="1" id="KW-0812">Transmembrane</keyword>
<keyword evidence="3" id="KW-1185">Reference proteome</keyword>
<evidence type="ECO:0000256" key="1">
    <source>
        <dbReference type="SAM" id="Phobius"/>
    </source>
</evidence>
<feature type="transmembrane region" description="Helical" evidence="1">
    <location>
        <begin position="217"/>
        <end position="237"/>
    </location>
</feature>
<accession>A0A835AUP1</accession>
<dbReference type="AlphaFoldDB" id="A0A835AUP1"/>
<keyword evidence="1" id="KW-0472">Membrane</keyword>
<dbReference type="Proteomes" id="UP000636709">
    <property type="component" value="Unassembled WGS sequence"/>
</dbReference>
<evidence type="ECO:0000313" key="3">
    <source>
        <dbReference type="Proteomes" id="UP000636709"/>
    </source>
</evidence>
<dbReference type="OrthoDB" id="687452at2759"/>
<sequence length="380" mass="40707">MAIHQPSPPLRVVVVRPINSRTDPLARIGAAHMRWPRQPPQIPSPRRGARYLCARLRARRHTELDRPPITPCHGMPASIAHTAMHVAGQFDLSEGPTDLGAATCMLSVARRFRATYWKTALAPSLAALGILFHPSQKHNDPDEHCQRTYCSDPTSPPRLQLIFLQTTGVDGSHSPHKRANDTNDRTIGLPPLPLFTSLVGPHHPHQLALATMRRSSVAAPVLALAIIVSIAAAAAAVQGEVKCGGCSPCGGADCPVVYPSPPPPPPYYYYSPPPPASYYPYPEGSSHCPPPPGAYIQIGSTPPGKGPLYPQDPGFMPSSAPTGRVAVPFAVAAVATVWVAAFFIYLQYVEFLHGNLPLFMGAEIRPIKPVNMPAAVNAAP</sequence>
<gene>
    <name evidence="2" type="ORF">HU200_047391</name>
</gene>
<proteinExistence type="predicted"/>
<evidence type="ECO:0000313" key="2">
    <source>
        <dbReference type="EMBL" id="KAF8675895.1"/>
    </source>
</evidence>
<protein>
    <submittedName>
        <fullName evidence="2">Uncharacterized protein</fullName>
    </submittedName>
</protein>
<keyword evidence="1" id="KW-1133">Transmembrane helix</keyword>
<feature type="transmembrane region" description="Helical" evidence="1">
    <location>
        <begin position="325"/>
        <end position="346"/>
    </location>
</feature>
<reference evidence="2" key="1">
    <citation type="submission" date="2020-07" db="EMBL/GenBank/DDBJ databases">
        <title>Genome sequence and genetic diversity analysis of an under-domesticated orphan crop, white fonio (Digitaria exilis).</title>
        <authorList>
            <person name="Bennetzen J.L."/>
            <person name="Chen S."/>
            <person name="Ma X."/>
            <person name="Wang X."/>
            <person name="Yssel A.E.J."/>
            <person name="Chaluvadi S.R."/>
            <person name="Johnson M."/>
            <person name="Gangashetty P."/>
            <person name="Hamidou F."/>
            <person name="Sanogo M.D."/>
            <person name="Zwaenepoel A."/>
            <person name="Wallace J."/>
            <person name="Van De Peer Y."/>
            <person name="Van Deynze A."/>
        </authorList>
    </citation>
    <scope>NUCLEOTIDE SEQUENCE</scope>
    <source>
        <tissue evidence="2">Leaves</tissue>
    </source>
</reference>
<comment type="caution">
    <text evidence="2">The sequence shown here is derived from an EMBL/GenBank/DDBJ whole genome shotgun (WGS) entry which is preliminary data.</text>
</comment>
<organism evidence="2 3">
    <name type="scientific">Digitaria exilis</name>
    <dbReference type="NCBI Taxonomy" id="1010633"/>
    <lineage>
        <taxon>Eukaryota</taxon>
        <taxon>Viridiplantae</taxon>
        <taxon>Streptophyta</taxon>
        <taxon>Embryophyta</taxon>
        <taxon>Tracheophyta</taxon>
        <taxon>Spermatophyta</taxon>
        <taxon>Magnoliopsida</taxon>
        <taxon>Liliopsida</taxon>
        <taxon>Poales</taxon>
        <taxon>Poaceae</taxon>
        <taxon>PACMAD clade</taxon>
        <taxon>Panicoideae</taxon>
        <taxon>Panicodae</taxon>
        <taxon>Paniceae</taxon>
        <taxon>Anthephorinae</taxon>
        <taxon>Digitaria</taxon>
    </lineage>
</organism>
<dbReference type="EMBL" id="JACEFO010002177">
    <property type="protein sequence ID" value="KAF8675895.1"/>
    <property type="molecule type" value="Genomic_DNA"/>
</dbReference>